<evidence type="ECO:0000259" key="2">
    <source>
        <dbReference type="PROSITE" id="PS51391"/>
    </source>
</evidence>
<evidence type="ECO:0000313" key="3">
    <source>
        <dbReference type="EMBL" id="GJT68252.1"/>
    </source>
</evidence>
<proteinExistence type="predicted"/>
<dbReference type="PANTHER" id="PTHR15921">
    <property type="entry name" value="PRE-MRNA CLEAVAGE COMPLEX II"/>
    <property type="match status" value="1"/>
</dbReference>
<comment type="caution">
    <text evidence="3">The sequence shown here is derived from an EMBL/GenBank/DDBJ whole genome shotgun (WGS) entry which is preliminary data.</text>
</comment>
<dbReference type="InterPro" id="IPR045154">
    <property type="entry name" value="PCF11-like"/>
</dbReference>
<dbReference type="InterPro" id="IPR057242">
    <property type="entry name" value="PCFS4-like"/>
</dbReference>
<evidence type="ECO:0000256" key="1">
    <source>
        <dbReference type="ARBA" id="ARBA00022664"/>
    </source>
</evidence>
<feature type="domain" description="CID" evidence="2">
    <location>
        <begin position="1"/>
        <end position="88"/>
    </location>
</feature>
<reference evidence="3" key="2">
    <citation type="submission" date="2022-01" db="EMBL/GenBank/DDBJ databases">
        <authorList>
            <person name="Yamashiro T."/>
            <person name="Shiraishi A."/>
            <person name="Satake H."/>
            <person name="Nakayama K."/>
        </authorList>
    </citation>
    <scope>NUCLEOTIDE SEQUENCE</scope>
</reference>
<dbReference type="PROSITE" id="PS51391">
    <property type="entry name" value="CID"/>
    <property type="match status" value="1"/>
</dbReference>
<name>A0ABQ5FY39_9ASTR</name>
<keyword evidence="1" id="KW-0507">mRNA processing</keyword>
<dbReference type="Pfam" id="PF04818">
    <property type="entry name" value="CID"/>
    <property type="match status" value="1"/>
</dbReference>
<evidence type="ECO:0000313" key="4">
    <source>
        <dbReference type="Proteomes" id="UP001151760"/>
    </source>
</evidence>
<sequence>MELYQAPVEHKLPSLYLLDSIVKNIGKDYVRHFSARLPEVYCLAYRQVHPNMHPSMRHLFASESPRPAHDIHVNPKYLEVRRQLENSNADSSDHGLKRKITALRNEPSDNPALHYPREVWNRSHDQPWATRHNYNPHVPRPSLIDSSNGAWRPSVNMQASQPVPVPIPPHPYKNHTGSSYDMLNATNTAANDNVPFFRQQFDANENRARNQLPQLPNQQVGFASNQQIPGQGGKFQPQLPVPHDSSMPFHAQGVGFPPLPPGLPPSLPMASIPQHPSIAPPQPAGGAHSRLFSSLMAQELAVPADEDQNACELCGEPFEDFYSDETEEWMYRGAVYMNTPTGATVGIDRSQLGPIVHAKCRSESTVAPLNDAGNNGQFIAGRIPAHAIIWGFQLNATLLLGSDSSS</sequence>
<accession>A0ABQ5FY39</accession>
<organism evidence="3 4">
    <name type="scientific">Tanacetum coccineum</name>
    <dbReference type="NCBI Taxonomy" id="301880"/>
    <lineage>
        <taxon>Eukaryota</taxon>
        <taxon>Viridiplantae</taxon>
        <taxon>Streptophyta</taxon>
        <taxon>Embryophyta</taxon>
        <taxon>Tracheophyta</taxon>
        <taxon>Spermatophyta</taxon>
        <taxon>Magnoliopsida</taxon>
        <taxon>eudicotyledons</taxon>
        <taxon>Gunneridae</taxon>
        <taxon>Pentapetalae</taxon>
        <taxon>asterids</taxon>
        <taxon>campanulids</taxon>
        <taxon>Asterales</taxon>
        <taxon>Asteraceae</taxon>
        <taxon>Asteroideae</taxon>
        <taxon>Anthemideae</taxon>
        <taxon>Anthemidinae</taxon>
        <taxon>Tanacetum</taxon>
    </lineage>
</organism>
<keyword evidence="4" id="KW-1185">Reference proteome</keyword>
<dbReference type="Gene3D" id="1.25.40.90">
    <property type="match status" value="1"/>
</dbReference>
<dbReference type="InterPro" id="IPR006569">
    <property type="entry name" value="CID_dom"/>
</dbReference>
<dbReference type="InterPro" id="IPR008942">
    <property type="entry name" value="ENTH_VHS"/>
</dbReference>
<dbReference type="Pfam" id="PF23228">
    <property type="entry name" value="zf_PCFS4"/>
    <property type="match status" value="1"/>
</dbReference>
<dbReference type="SUPFAM" id="SSF48464">
    <property type="entry name" value="ENTH/VHS domain"/>
    <property type="match status" value="1"/>
</dbReference>
<reference evidence="3" key="1">
    <citation type="journal article" date="2022" name="Int. J. Mol. Sci.">
        <title>Draft Genome of Tanacetum Coccineum: Genomic Comparison of Closely Related Tanacetum-Family Plants.</title>
        <authorList>
            <person name="Yamashiro T."/>
            <person name="Shiraishi A."/>
            <person name="Nakayama K."/>
            <person name="Satake H."/>
        </authorList>
    </citation>
    <scope>NUCLEOTIDE SEQUENCE</scope>
</reference>
<dbReference type="PANTHER" id="PTHR15921:SF12">
    <property type="entry name" value="POLYADENYLATION AND CLEAVAGE FACTOR HOMOLOG 4"/>
    <property type="match status" value="1"/>
</dbReference>
<dbReference type="Proteomes" id="UP001151760">
    <property type="component" value="Unassembled WGS sequence"/>
</dbReference>
<protein>
    <submittedName>
        <fullName evidence="3">Polyadenylation and cleavage factor homolog 4</fullName>
    </submittedName>
</protein>
<dbReference type="EMBL" id="BQNB010017881">
    <property type="protein sequence ID" value="GJT68252.1"/>
    <property type="molecule type" value="Genomic_DNA"/>
</dbReference>
<gene>
    <name evidence="3" type="ORF">Tco_1019732</name>
</gene>